<dbReference type="SUPFAM" id="SSF81886">
    <property type="entry name" value="Helical scaffold and wing domains of SecA"/>
    <property type="match status" value="1"/>
</dbReference>
<dbReference type="InterPro" id="IPR011130">
    <property type="entry name" value="SecA_preprotein_X-link_dom"/>
</dbReference>
<dbReference type="Pfam" id="PF07517">
    <property type="entry name" value="SecA_DEAD"/>
    <property type="match status" value="1"/>
</dbReference>
<dbReference type="PROSITE" id="PS01312">
    <property type="entry name" value="SECA"/>
    <property type="match status" value="1"/>
</dbReference>
<dbReference type="EMBL" id="AFUE01000008">
    <property type="protein sequence ID" value="EGU66752.1"/>
    <property type="molecule type" value="Genomic_DNA"/>
</dbReference>
<evidence type="ECO:0000256" key="17">
    <source>
        <dbReference type="SAM" id="Coils"/>
    </source>
</evidence>
<keyword evidence="17" id="KW-0175">Coiled coil</keyword>
<dbReference type="FunFam" id="1.10.3060.10:FF:000002">
    <property type="entry name" value="Preprotein translocase subunit SecA"/>
    <property type="match status" value="1"/>
</dbReference>
<keyword evidence="13 15" id="KW-0472">Membrane</keyword>
<evidence type="ECO:0000256" key="2">
    <source>
        <dbReference type="ARBA" id="ARBA00007650"/>
    </source>
</evidence>
<dbReference type="AlphaFoldDB" id="A0AAV3ED79"/>
<dbReference type="PROSITE" id="PS51194">
    <property type="entry name" value="HELICASE_CTER"/>
    <property type="match status" value="1"/>
</dbReference>
<dbReference type="Pfam" id="PF02810">
    <property type="entry name" value="SEC-C"/>
    <property type="match status" value="1"/>
</dbReference>
<dbReference type="CDD" id="cd17928">
    <property type="entry name" value="DEXDc_SecA"/>
    <property type="match status" value="1"/>
</dbReference>
<dbReference type="CDD" id="cd18803">
    <property type="entry name" value="SF2_C_secA"/>
    <property type="match status" value="1"/>
</dbReference>
<evidence type="ECO:0000256" key="5">
    <source>
        <dbReference type="ARBA" id="ARBA00022490"/>
    </source>
</evidence>
<dbReference type="InterPro" id="IPR020937">
    <property type="entry name" value="SecA_CS"/>
</dbReference>
<dbReference type="Gene3D" id="3.90.1440.10">
    <property type="entry name" value="SecA, preprotein cross-linking domain"/>
    <property type="match status" value="1"/>
</dbReference>
<keyword evidence="9 15" id="KW-0067">ATP-binding</keyword>
<keyword evidence="7 15" id="KW-0547">Nucleotide-binding</keyword>
<dbReference type="PRINTS" id="PR00906">
    <property type="entry name" value="SECA"/>
</dbReference>
<evidence type="ECO:0000259" key="20">
    <source>
        <dbReference type="PROSITE" id="PS51196"/>
    </source>
</evidence>
<dbReference type="InterPro" id="IPR011115">
    <property type="entry name" value="SecA_DEAD"/>
</dbReference>
<evidence type="ECO:0000256" key="6">
    <source>
        <dbReference type="ARBA" id="ARBA00022723"/>
    </source>
</evidence>
<dbReference type="GO" id="GO:0046872">
    <property type="term" value="F:metal ion binding"/>
    <property type="evidence" value="ECO:0007669"/>
    <property type="project" value="UniProtKB-KW"/>
</dbReference>
<dbReference type="InterPro" id="IPR014018">
    <property type="entry name" value="SecA_motor_DEAD"/>
</dbReference>
<evidence type="ECO:0000313" key="21">
    <source>
        <dbReference type="EMBL" id="EGU66752.1"/>
    </source>
</evidence>
<accession>A0AAV3ED79</accession>
<dbReference type="SUPFAM" id="SSF81767">
    <property type="entry name" value="Pre-protein crosslinking domain of SecA"/>
    <property type="match status" value="1"/>
</dbReference>
<dbReference type="EC" id="7.4.2.8" evidence="15"/>
<sequence>MANILKKIIENDKGEIRKLEKMADKVMSYEDEMAALTDEELQAKTVEFKERYANGETLDQLLFEAFAVVREGAKRVLGLFPYKVQIMGGIVLHHGDVPEMRTGEGKTLTATMPVYLNALSGQGVHVVTVNEYLSERDATEMGELYSWLGLSVGINLASKSPMEKREAYACDITYSTNSEIGFDYLRDNMVVRAENMVQRPLNYALVDEVDSILIDEARTPLIVSGPTASDTNQLYYRADSFVKTLQKDDYIIDIPSKTIGLSDSGIDKAESYFNLENLYDLENVALTHFIDNALRANYIMTLDVDYVVSEKQEILIVDQFTGRTMEGRRFSDGLHQAIEAKEAVPIQEESKTSASITYQNLFRMYKKLSGMTGTGKTEEEEFREIYNIRVIPIPTNRPVQRIDHPDLLYPSLEAKFKAVVEDVKERYKTGQPVLVGTVSVDTSDYLSQKLVAAGIPHEVLNAKNHYKEAQIIMNAGQRGAITIATNMAGRGTDIKLGEGVRELGGLCVIGTERHESRRIDNQLRGRSGRQGDPGESQFYLSLEDDLMKRFGSERIKALLDRMNLSEEESVIKSRMLTRQVEAAQKRVEGNNYDTRKQVLQYDDVMREQREIIYSQRYDVITADRDLAPEIHAMIRRTINRIVDGSSHSDHDEKIEAILNFAKYNLVAEDSISADDLEGKSNQEIKDYLMERASEVYANQVSKLRDEEAVQEFQKVLILRVVDNKWTDHIDALDQLRQAVGLRGYAQNNPVVEYQAEGFRMFNDMIGSIEFDVTRLMMKAQIHEQERPRTEHSISTTATRNIAAQNPNLPKNVDLSSVKRNDLCPCGSGKKFKNCHGRKK</sequence>
<dbReference type="Pfam" id="PF07516">
    <property type="entry name" value="SecA_SW"/>
    <property type="match status" value="1"/>
</dbReference>
<comment type="cofactor">
    <cofactor evidence="1">
        <name>Zn(2+)</name>
        <dbReference type="ChEBI" id="CHEBI:29105"/>
    </cofactor>
</comment>
<dbReference type="SMART" id="SM00958">
    <property type="entry name" value="SecA_PP_bind"/>
    <property type="match status" value="1"/>
</dbReference>
<evidence type="ECO:0000256" key="16">
    <source>
        <dbReference type="RuleBase" id="RU003874"/>
    </source>
</evidence>
<comment type="subcellular location">
    <subcellularLocation>
        <location evidence="15">Cell membrane</location>
        <topology evidence="15">Peripheral membrane protein</topology>
        <orientation evidence="15">Cytoplasmic side</orientation>
    </subcellularLocation>
    <subcellularLocation>
        <location evidence="15">Cytoplasm</location>
    </subcellularLocation>
    <text evidence="15">Distribution is 50-50.</text>
</comment>
<comment type="catalytic activity">
    <reaction evidence="14 15">
        <text>ATP + H2O + cellular proteinSide 1 = ADP + phosphate + cellular proteinSide 2.</text>
        <dbReference type="EC" id="7.4.2.8"/>
    </reaction>
</comment>
<evidence type="ECO:0000256" key="15">
    <source>
        <dbReference type="HAMAP-Rule" id="MF_01382"/>
    </source>
</evidence>
<evidence type="ECO:0000256" key="14">
    <source>
        <dbReference type="ARBA" id="ARBA00034006"/>
    </source>
</evidence>
<dbReference type="GO" id="GO:0005829">
    <property type="term" value="C:cytosol"/>
    <property type="evidence" value="ECO:0007669"/>
    <property type="project" value="TreeGrafter"/>
</dbReference>
<evidence type="ECO:0000256" key="9">
    <source>
        <dbReference type="ARBA" id="ARBA00022840"/>
    </source>
</evidence>
<evidence type="ECO:0000256" key="12">
    <source>
        <dbReference type="ARBA" id="ARBA00023010"/>
    </source>
</evidence>
<evidence type="ECO:0000256" key="1">
    <source>
        <dbReference type="ARBA" id="ARBA00001947"/>
    </source>
</evidence>
<dbReference type="RefSeq" id="WP_005591073.1">
    <property type="nucleotide sequence ID" value="NZ_AFUE01000008.1"/>
</dbReference>
<dbReference type="InterPro" id="IPR036266">
    <property type="entry name" value="SecA_Wing/Scaffold_sf"/>
</dbReference>
<dbReference type="GO" id="GO:0008564">
    <property type="term" value="F:protein-exporting ATPase activity"/>
    <property type="evidence" value="ECO:0007669"/>
    <property type="project" value="UniProtKB-EC"/>
</dbReference>
<dbReference type="InterPro" id="IPR036670">
    <property type="entry name" value="SecA_X-link_sf"/>
</dbReference>
<evidence type="ECO:0000256" key="10">
    <source>
        <dbReference type="ARBA" id="ARBA00022927"/>
    </source>
</evidence>
<dbReference type="NCBIfam" id="TIGR00963">
    <property type="entry name" value="secA"/>
    <property type="match status" value="1"/>
</dbReference>
<dbReference type="InterPro" id="IPR044722">
    <property type="entry name" value="SecA_SF2_C"/>
</dbReference>
<dbReference type="InterPro" id="IPR000185">
    <property type="entry name" value="SecA"/>
</dbReference>
<dbReference type="InterPro" id="IPR004027">
    <property type="entry name" value="SEC_C_motif"/>
</dbReference>
<dbReference type="Pfam" id="PF21090">
    <property type="entry name" value="P-loop_SecA"/>
    <property type="match status" value="2"/>
</dbReference>
<dbReference type="PROSITE" id="PS51196">
    <property type="entry name" value="SECA_MOTOR_DEAD"/>
    <property type="match status" value="1"/>
</dbReference>
<dbReference type="Proteomes" id="UP000004274">
    <property type="component" value="Unassembled WGS sequence"/>
</dbReference>
<evidence type="ECO:0000256" key="7">
    <source>
        <dbReference type="ARBA" id="ARBA00022741"/>
    </source>
</evidence>
<keyword evidence="3 15" id="KW-0813">Transport</keyword>
<evidence type="ECO:0000256" key="13">
    <source>
        <dbReference type="ARBA" id="ARBA00023136"/>
    </source>
</evidence>
<feature type="domain" description="SecA family profile" evidence="20">
    <location>
        <begin position="1"/>
        <end position="571"/>
    </location>
</feature>
<organism evidence="21 22">
    <name type="scientific">Streptococcus cristatus ATCC 51100</name>
    <dbReference type="NCBI Taxonomy" id="889201"/>
    <lineage>
        <taxon>Bacteria</taxon>
        <taxon>Bacillati</taxon>
        <taxon>Bacillota</taxon>
        <taxon>Bacilli</taxon>
        <taxon>Lactobacillales</taxon>
        <taxon>Streptococcaceae</taxon>
        <taxon>Streptococcus</taxon>
    </lineage>
</organism>
<keyword evidence="12 15" id="KW-0811">Translocation</keyword>
<dbReference type="GO" id="GO:0031522">
    <property type="term" value="C:cell envelope Sec protein transport complex"/>
    <property type="evidence" value="ECO:0007669"/>
    <property type="project" value="TreeGrafter"/>
</dbReference>
<dbReference type="GO" id="GO:0005524">
    <property type="term" value="F:ATP binding"/>
    <property type="evidence" value="ECO:0007669"/>
    <property type="project" value="UniProtKB-UniRule"/>
</dbReference>
<dbReference type="SUPFAM" id="SSF52540">
    <property type="entry name" value="P-loop containing nucleoside triphosphate hydrolases"/>
    <property type="match status" value="2"/>
</dbReference>
<dbReference type="PROSITE" id="PS51192">
    <property type="entry name" value="HELICASE_ATP_BIND_1"/>
    <property type="match status" value="1"/>
</dbReference>
<comment type="similarity">
    <text evidence="2 15 16">Belongs to the SecA family.</text>
</comment>
<dbReference type="GO" id="GO:0017038">
    <property type="term" value="P:protein import"/>
    <property type="evidence" value="ECO:0007669"/>
    <property type="project" value="InterPro"/>
</dbReference>
<comment type="caution">
    <text evidence="21">The sequence shown here is derived from an EMBL/GenBank/DDBJ whole genome shotgun (WGS) entry which is preliminary data.</text>
</comment>
<comment type="function">
    <text evidence="15">Part of the Sec protein translocase complex. Interacts with the SecYEG preprotein conducting channel. Has a central role in coupling the hydrolysis of ATP to the transfer of proteins into and across the cell membrane, serving as an ATP-driven molecular motor driving the stepwise translocation of polypeptide chains across the membrane.</text>
</comment>
<feature type="binding site" evidence="15">
    <location>
        <position position="85"/>
    </location>
    <ligand>
        <name>ATP</name>
        <dbReference type="ChEBI" id="CHEBI:30616"/>
    </ligand>
</feature>
<dbReference type="PANTHER" id="PTHR30612:SF0">
    <property type="entry name" value="CHLOROPLAST PROTEIN-TRANSPORTING ATPASE"/>
    <property type="match status" value="1"/>
</dbReference>
<feature type="domain" description="Helicase ATP-binding" evidence="18">
    <location>
        <begin position="87"/>
        <end position="245"/>
    </location>
</feature>
<evidence type="ECO:0000256" key="4">
    <source>
        <dbReference type="ARBA" id="ARBA00022475"/>
    </source>
</evidence>
<dbReference type="FunFam" id="3.90.1440.10:FF:000001">
    <property type="entry name" value="Preprotein translocase subunit SecA"/>
    <property type="match status" value="1"/>
</dbReference>
<name>A0AAV3ED79_STRCR</name>
<protein>
    <recommendedName>
        <fullName evidence="15 16">Protein translocase subunit SecA</fullName>
        <ecNumber evidence="15">7.4.2.8</ecNumber>
    </recommendedName>
</protein>
<dbReference type="InterPro" id="IPR014001">
    <property type="entry name" value="Helicase_ATP-bd"/>
</dbReference>
<dbReference type="GeneID" id="48422797"/>
<dbReference type="HAMAP" id="MF_01382">
    <property type="entry name" value="SecA"/>
    <property type="match status" value="1"/>
</dbReference>
<dbReference type="GO" id="GO:0065002">
    <property type="term" value="P:intracellular protein transmembrane transport"/>
    <property type="evidence" value="ECO:0007669"/>
    <property type="project" value="UniProtKB-UniRule"/>
</dbReference>
<dbReference type="Gene3D" id="3.40.50.300">
    <property type="entry name" value="P-loop containing nucleotide triphosphate hydrolases"/>
    <property type="match status" value="2"/>
</dbReference>
<dbReference type="GO" id="GO:0006605">
    <property type="term" value="P:protein targeting"/>
    <property type="evidence" value="ECO:0007669"/>
    <property type="project" value="UniProtKB-UniRule"/>
</dbReference>
<dbReference type="Gene3D" id="1.10.3060.10">
    <property type="entry name" value="Helical scaffold and wing domains of SecA"/>
    <property type="match status" value="1"/>
</dbReference>
<dbReference type="InterPro" id="IPR027417">
    <property type="entry name" value="P-loop_NTPase"/>
</dbReference>
<dbReference type="NCBIfam" id="NF006630">
    <property type="entry name" value="PRK09200.1"/>
    <property type="match status" value="1"/>
</dbReference>
<dbReference type="PANTHER" id="PTHR30612">
    <property type="entry name" value="SECA INNER MEMBRANE COMPONENT OF SEC PROTEIN SECRETION SYSTEM"/>
    <property type="match status" value="1"/>
</dbReference>
<evidence type="ECO:0000256" key="3">
    <source>
        <dbReference type="ARBA" id="ARBA00022448"/>
    </source>
</evidence>
<keyword evidence="10 15" id="KW-0653">Protein transport</keyword>
<gene>
    <name evidence="15" type="primary">secA</name>
    <name evidence="21" type="ORF">HMPREF9960_1294</name>
</gene>
<comment type="subunit">
    <text evidence="15">Monomer and homodimer. Part of the essential Sec protein translocation apparatus which comprises SecA, SecYEG and auxiliary proteins SecDF. Other proteins may also be involved.</text>
</comment>
<reference evidence="21 22" key="1">
    <citation type="submission" date="2011-05" db="EMBL/GenBank/DDBJ databases">
        <authorList>
            <person name="Durkin A.S."/>
            <person name="McCorrison J."/>
            <person name="Torralba M."/>
            <person name="Gillis M."/>
            <person name="Methe B."/>
            <person name="Sutton G."/>
            <person name="Nelson K.E."/>
        </authorList>
    </citation>
    <scope>NUCLEOTIDE SEQUENCE [LARGE SCALE GENOMIC DNA]</scope>
    <source>
        <strain evidence="21 22">ATCC 51100</strain>
    </source>
</reference>
<keyword evidence="6" id="KW-0479">Metal-binding</keyword>
<evidence type="ECO:0000259" key="18">
    <source>
        <dbReference type="PROSITE" id="PS51192"/>
    </source>
</evidence>
<feature type="coiled-coil region" evidence="17">
    <location>
        <begin position="2"/>
        <end position="39"/>
    </location>
</feature>
<evidence type="ECO:0000259" key="19">
    <source>
        <dbReference type="PROSITE" id="PS51194"/>
    </source>
</evidence>
<evidence type="ECO:0000313" key="22">
    <source>
        <dbReference type="Proteomes" id="UP000004274"/>
    </source>
</evidence>
<evidence type="ECO:0000256" key="11">
    <source>
        <dbReference type="ARBA" id="ARBA00022967"/>
    </source>
</evidence>
<proteinExistence type="inferred from homology"/>
<dbReference type="GO" id="GO:0043952">
    <property type="term" value="P:protein transport by the Sec complex"/>
    <property type="evidence" value="ECO:0007669"/>
    <property type="project" value="TreeGrafter"/>
</dbReference>
<dbReference type="FunFam" id="3.40.50.300:FF:000429">
    <property type="entry name" value="Preprotein translocase subunit SecA"/>
    <property type="match status" value="1"/>
</dbReference>
<dbReference type="InterPro" id="IPR011116">
    <property type="entry name" value="SecA_Wing/Scaffold"/>
</dbReference>
<keyword evidence="11 15" id="KW-1278">Translocase</keyword>
<dbReference type="InterPro" id="IPR001650">
    <property type="entry name" value="Helicase_C-like"/>
</dbReference>
<keyword evidence="5 15" id="KW-0963">Cytoplasm</keyword>
<keyword evidence="8" id="KW-0862">Zinc</keyword>
<dbReference type="Pfam" id="PF01043">
    <property type="entry name" value="SecA_PP_bind"/>
    <property type="match status" value="1"/>
</dbReference>
<evidence type="ECO:0000256" key="8">
    <source>
        <dbReference type="ARBA" id="ARBA00022833"/>
    </source>
</evidence>
<dbReference type="SMART" id="SM00957">
    <property type="entry name" value="SecA_DEAD"/>
    <property type="match status" value="1"/>
</dbReference>
<keyword evidence="4 15" id="KW-1003">Cell membrane</keyword>
<feature type="domain" description="Helicase C-terminal" evidence="19">
    <location>
        <begin position="411"/>
        <end position="577"/>
    </location>
</feature>
<dbReference type="GO" id="GO:0005886">
    <property type="term" value="C:plasma membrane"/>
    <property type="evidence" value="ECO:0007669"/>
    <property type="project" value="UniProtKB-SubCell"/>
</dbReference>
<feature type="binding site" evidence="15">
    <location>
        <begin position="103"/>
        <end position="107"/>
    </location>
    <ligand>
        <name>ATP</name>
        <dbReference type="ChEBI" id="CHEBI:30616"/>
    </ligand>
</feature>
<feature type="binding site" evidence="15">
    <location>
        <position position="493"/>
    </location>
    <ligand>
        <name>ATP</name>
        <dbReference type="ChEBI" id="CHEBI:30616"/>
    </ligand>
</feature>